<dbReference type="Gene3D" id="3.30.2010.10">
    <property type="entry name" value="Metalloproteases ('zincins'), catalytic domain"/>
    <property type="match status" value="1"/>
</dbReference>
<dbReference type="InterPro" id="IPR051156">
    <property type="entry name" value="Mito/Outer_Membr_Metalloprot"/>
</dbReference>
<dbReference type="EC" id="3.4.-.-" evidence="8"/>
<dbReference type="Pfam" id="PF14559">
    <property type="entry name" value="TPR_19"/>
    <property type="match status" value="1"/>
</dbReference>
<evidence type="ECO:0000256" key="8">
    <source>
        <dbReference type="HAMAP-Rule" id="MF_00997"/>
    </source>
</evidence>
<dbReference type="SUPFAM" id="SSF48452">
    <property type="entry name" value="TPR-like"/>
    <property type="match status" value="1"/>
</dbReference>
<feature type="active site" evidence="8">
    <location>
        <position position="141"/>
    </location>
</feature>
<dbReference type="Proteomes" id="UP001157186">
    <property type="component" value="Unassembled WGS sequence"/>
</dbReference>
<name>A0ABQ6GXP5_9GAMM</name>
<feature type="domain" description="Peptidase M48" evidence="9">
    <location>
        <begin position="77"/>
        <end position="262"/>
    </location>
</feature>
<feature type="binding site" evidence="8">
    <location>
        <position position="144"/>
    </location>
    <ligand>
        <name>Zn(2+)</name>
        <dbReference type="ChEBI" id="CHEBI:29105"/>
        <note>catalytic</note>
    </ligand>
</feature>
<comment type="caution">
    <text evidence="10">The sequence shown here is derived from an EMBL/GenBank/DDBJ whole genome shotgun (WGS) entry which is preliminary data.</text>
</comment>
<dbReference type="CDD" id="cd07333">
    <property type="entry name" value="M48C_bepA_like"/>
    <property type="match status" value="1"/>
</dbReference>
<reference evidence="10 11" key="1">
    <citation type="submission" date="2023-03" db="EMBL/GenBank/DDBJ databases">
        <title>Draft genome sequence of Thalassotalea insulae KCTC 62186T.</title>
        <authorList>
            <person name="Sawabe T."/>
        </authorList>
    </citation>
    <scope>NUCLEOTIDE SEQUENCE [LARGE SCALE GENOMIC DNA]</scope>
    <source>
        <strain evidence="10 11">KCTC 62186</strain>
    </source>
</reference>
<proteinExistence type="inferred from homology"/>
<dbReference type="InterPro" id="IPR011990">
    <property type="entry name" value="TPR-like_helical_dom_sf"/>
</dbReference>
<dbReference type="HAMAP" id="MF_00997">
    <property type="entry name" value="Protease_BepA"/>
    <property type="match status" value="1"/>
</dbReference>
<evidence type="ECO:0000313" key="11">
    <source>
        <dbReference type="Proteomes" id="UP001157186"/>
    </source>
</evidence>
<evidence type="ECO:0000256" key="7">
    <source>
        <dbReference type="ARBA" id="ARBA00023049"/>
    </source>
</evidence>
<gene>
    <name evidence="10" type="primary">yfgC</name>
    <name evidence="10" type="ORF">tinsulaeT_34470</name>
</gene>
<dbReference type="PANTHER" id="PTHR22726:SF1">
    <property type="entry name" value="METALLOENDOPEPTIDASE OMA1, MITOCHONDRIAL"/>
    <property type="match status" value="1"/>
</dbReference>
<dbReference type="Pfam" id="PF01435">
    <property type="entry name" value="Peptidase_M48"/>
    <property type="match status" value="1"/>
</dbReference>
<organism evidence="10 11">
    <name type="scientific">Thalassotalea insulae</name>
    <dbReference type="NCBI Taxonomy" id="2056778"/>
    <lineage>
        <taxon>Bacteria</taxon>
        <taxon>Pseudomonadati</taxon>
        <taxon>Pseudomonadota</taxon>
        <taxon>Gammaproteobacteria</taxon>
        <taxon>Alteromonadales</taxon>
        <taxon>Colwelliaceae</taxon>
        <taxon>Thalassotalea</taxon>
    </lineage>
</organism>
<evidence type="ECO:0000256" key="5">
    <source>
        <dbReference type="ARBA" id="ARBA00022801"/>
    </source>
</evidence>
<feature type="chain" id="PRO_5044919543" description="Putative beta-barrel assembly-enhancing protease" evidence="8">
    <location>
        <begin position="30"/>
        <end position="494"/>
    </location>
</feature>
<keyword evidence="7 8" id="KW-0482">Metalloprotease</keyword>
<keyword evidence="4 8" id="KW-0574">Periplasm</keyword>
<evidence type="ECO:0000256" key="2">
    <source>
        <dbReference type="ARBA" id="ARBA00022723"/>
    </source>
</evidence>
<evidence type="ECO:0000256" key="6">
    <source>
        <dbReference type="ARBA" id="ARBA00022833"/>
    </source>
</evidence>
<keyword evidence="5 8" id="KW-0378">Hydrolase</keyword>
<dbReference type="EMBL" id="BSST01000001">
    <property type="protein sequence ID" value="GLX80107.1"/>
    <property type="molecule type" value="Genomic_DNA"/>
</dbReference>
<evidence type="ECO:0000256" key="3">
    <source>
        <dbReference type="ARBA" id="ARBA00022729"/>
    </source>
</evidence>
<dbReference type="GO" id="GO:0008233">
    <property type="term" value="F:peptidase activity"/>
    <property type="evidence" value="ECO:0007669"/>
    <property type="project" value="UniProtKB-KW"/>
</dbReference>
<comment type="function">
    <text evidence="8">Functions as both a chaperone and a metalloprotease. Maintains the integrity of the outer membrane by promoting either the assembly or the elimination of outer membrane proteins, depending on their folding state.</text>
</comment>
<sequence precursor="true">MQNNNLSKTTSLITTALLTVFLSSPFGYAQQDSKNKLPEIGAAGSSVLSIDKERQIGDAMMRHLRASQPIIHDPILTEYINDLGNRMVRHAQDVNYNFEFFLINNKEINAFAFFGGHIGVHSGLITTATTESELASVLAHEISHVTQRHLARKMEASSRNQPLTMAGMISGVLLALVNPTVGMAALSTTMAASQQAGINYTRGNEKEADRVGIQLLANSGFNPMGAPNFFAKLSEKYRYTSKPPAMLLTHPMPESRIAEARVRAQNFGAPQIAPSLSFELAKTRIQARYQSTPKDNIRLYLAKLDKQQYSYQAVAQYGLAIAYFENKQYSQAQEILEQLRTQERNNLFYIDVLTDTYIQLEQFDAALAMLAEVEKLMPKNQVVALNYANALLSAKKYQQAEQVLQDFLLIDKNNYLANDLLTQVYQAQKNMAMMHATKAEVLALLGAYPRAIDELQTGYNFANEKGNEKPLIKKRIKARIIQLQEQEEKLKRLN</sequence>
<dbReference type="Gene3D" id="1.25.40.10">
    <property type="entry name" value="Tetratricopeptide repeat domain"/>
    <property type="match status" value="1"/>
</dbReference>
<feature type="binding site" evidence="8">
    <location>
        <position position="140"/>
    </location>
    <ligand>
        <name>Zn(2+)</name>
        <dbReference type="ChEBI" id="CHEBI:29105"/>
        <note>catalytic</note>
    </ligand>
</feature>
<keyword evidence="3 8" id="KW-0732">Signal</keyword>
<dbReference type="GO" id="GO:0006508">
    <property type="term" value="P:proteolysis"/>
    <property type="evidence" value="ECO:0007669"/>
    <property type="project" value="UniProtKB-KW"/>
</dbReference>
<comment type="similarity">
    <text evidence="8">Belongs to the peptidase M48 family. BepA subfamily.</text>
</comment>
<evidence type="ECO:0000256" key="1">
    <source>
        <dbReference type="ARBA" id="ARBA00022670"/>
    </source>
</evidence>
<feature type="binding site" evidence="8">
    <location>
        <position position="205"/>
    </location>
    <ligand>
        <name>Zn(2+)</name>
        <dbReference type="ChEBI" id="CHEBI:29105"/>
        <note>catalytic</note>
    </ligand>
</feature>
<dbReference type="InterPro" id="IPR001915">
    <property type="entry name" value="Peptidase_M48"/>
</dbReference>
<accession>A0ABQ6GXP5</accession>
<dbReference type="InterPro" id="IPR030873">
    <property type="entry name" value="Protease_BepA"/>
</dbReference>
<dbReference type="PANTHER" id="PTHR22726">
    <property type="entry name" value="METALLOENDOPEPTIDASE OMA1"/>
    <property type="match status" value="1"/>
</dbReference>
<feature type="signal peptide" evidence="8">
    <location>
        <begin position="1"/>
        <end position="29"/>
    </location>
</feature>
<keyword evidence="11" id="KW-1185">Reference proteome</keyword>
<protein>
    <recommendedName>
        <fullName evidence="8">Putative beta-barrel assembly-enhancing protease</fullName>
        <ecNumber evidence="8">3.4.-.-</ecNumber>
    </recommendedName>
</protein>
<comment type="cofactor">
    <cofactor evidence="8">
        <name>Zn(2+)</name>
        <dbReference type="ChEBI" id="CHEBI:29105"/>
    </cofactor>
    <text evidence="8">Binds 1 zinc ion per subunit.</text>
</comment>
<evidence type="ECO:0000259" key="9">
    <source>
        <dbReference type="Pfam" id="PF01435"/>
    </source>
</evidence>
<evidence type="ECO:0000256" key="4">
    <source>
        <dbReference type="ARBA" id="ARBA00022764"/>
    </source>
</evidence>
<feature type="active site" description="Proton donor" evidence="8">
    <location>
        <position position="209"/>
    </location>
</feature>
<keyword evidence="1 8" id="KW-0645">Protease</keyword>
<evidence type="ECO:0000313" key="10">
    <source>
        <dbReference type="EMBL" id="GLX80107.1"/>
    </source>
</evidence>
<comment type="subcellular location">
    <subcellularLocation>
        <location evidence="8">Periplasm</location>
    </subcellularLocation>
</comment>
<keyword evidence="6 8" id="KW-0862">Zinc</keyword>
<keyword evidence="2 8" id="KW-0479">Metal-binding</keyword>